<dbReference type="STRING" id="456481.LEPBI_I0706"/>
<keyword evidence="3" id="KW-1185">Reference proteome</keyword>
<accession>B0SL31</accession>
<evidence type="ECO:0000313" key="2">
    <source>
        <dbReference type="EMBL" id="ABZ96838.1"/>
    </source>
</evidence>
<dbReference type="EMBL" id="CP000786">
    <property type="protein sequence ID" value="ABZ96838.1"/>
    <property type="molecule type" value="Genomic_DNA"/>
</dbReference>
<dbReference type="OrthoDB" id="322623at2"/>
<dbReference type="Proteomes" id="UP000001847">
    <property type="component" value="Chromosome I"/>
</dbReference>
<protein>
    <submittedName>
        <fullName evidence="2">Uncharacterized protein</fullName>
    </submittedName>
</protein>
<reference evidence="2 3" key="1">
    <citation type="journal article" date="2008" name="PLoS ONE">
        <title>Genome sequence of the saprophyte Leptospira biflexa provides insights into the evolution of Leptospira and the pathogenesis of leptospirosis.</title>
        <authorList>
            <person name="Picardeau M."/>
            <person name="Bulach D.M."/>
            <person name="Bouchier C."/>
            <person name="Zuerner R.L."/>
            <person name="Zidane N."/>
            <person name="Wilson P.J."/>
            <person name="Creno S."/>
            <person name="Kuczek E.S."/>
            <person name="Bommezzadri S."/>
            <person name="Davis J.C."/>
            <person name="McGrath A."/>
            <person name="Johnson M.J."/>
            <person name="Boursaux-Eude C."/>
            <person name="Seemann T."/>
            <person name="Rouy Z."/>
            <person name="Coppel R.L."/>
            <person name="Rood J.I."/>
            <person name="Lajus A."/>
            <person name="Davies J.K."/>
            <person name="Medigue C."/>
            <person name="Adler B."/>
        </authorList>
    </citation>
    <scope>NUCLEOTIDE SEQUENCE [LARGE SCALE GENOMIC DNA]</scope>
    <source>
        <strain evidence="3">Patoc 1 / ATCC 23582 / Paris</strain>
    </source>
</reference>
<evidence type="ECO:0000313" key="3">
    <source>
        <dbReference type="Proteomes" id="UP000001847"/>
    </source>
</evidence>
<name>B0SL31_LEPBP</name>
<keyword evidence="1" id="KW-0472">Membrane</keyword>
<dbReference type="RefSeq" id="WP_012387725.1">
    <property type="nucleotide sequence ID" value="NC_010602.1"/>
</dbReference>
<proteinExistence type="predicted"/>
<dbReference type="BioCyc" id="LBIF456481:LEPBI_RS03475-MONOMER"/>
<feature type="transmembrane region" description="Helical" evidence="1">
    <location>
        <begin position="21"/>
        <end position="44"/>
    </location>
</feature>
<sequence>MKPYSLEQIRILEEKMITYEIWVFVLVLFVAVLLLIVVMQRLALAKLKSSELFRIKQNLKSNDKESMSKESMSKELFDTNMIDVHTVTQTPLHSELIVSGKDLPEPGTLYKFSVPSEGNRLFMIGQREGNVITRSSEVLDHHLTIEINPFDQTNEEYLSYQIEFRREGKVLVQLPDGKDFIEMDMKETVLISPTPSQEKVPSFSHVSMNSPIRFRLGGKLNVDGKFKLGYLEFHLYMKDILERTSSGTKRKEKQFYLKLFKIFPGYDTARQSRDGIVPMLERFGGKV</sequence>
<dbReference type="AlphaFoldDB" id="B0SL31"/>
<dbReference type="HOGENOM" id="CLU_1022309_0_0_12"/>
<keyword evidence="1" id="KW-1133">Transmembrane helix</keyword>
<dbReference type="KEGG" id="lbi:LEPBI_I0706"/>
<organism evidence="2 3">
    <name type="scientific">Leptospira biflexa serovar Patoc (strain Patoc 1 / ATCC 23582 / Paris)</name>
    <dbReference type="NCBI Taxonomy" id="456481"/>
    <lineage>
        <taxon>Bacteria</taxon>
        <taxon>Pseudomonadati</taxon>
        <taxon>Spirochaetota</taxon>
        <taxon>Spirochaetia</taxon>
        <taxon>Leptospirales</taxon>
        <taxon>Leptospiraceae</taxon>
        <taxon>Leptospira</taxon>
    </lineage>
</organism>
<keyword evidence="1" id="KW-0812">Transmembrane</keyword>
<gene>
    <name evidence="2" type="ordered locus">LEPBI_I0706</name>
</gene>
<evidence type="ECO:0000256" key="1">
    <source>
        <dbReference type="SAM" id="Phobius"/>
    </source>
</evidence>